<dbReference type="FunFam" id="2.60.120.1190:FF:000004">
    <property type="entry name" value="Discoidin domain receptor tyrosine kinase 1"/>
    <property type="match status" value="1"/>
</dbReference>
<evidence type="ECO:0000313" key="23">
    <source>
        <dbReference type="Proteomes" id="UP000694389"/>
    </source>
</evidence>
<dbReference type="FunFam" id="3.30.200.20:FF:000589">
    <property type="entry name" value="Discoidin domain receptor tyrosine kinase 1"/>
    <property type="match status" value="1"/>
</dbReference>
<dbReference type="InterPro" id="IPR050122">
    <property type="entry name" value="RTK"/>
</dbReference>
<feature type="compositionally biased region" description="Basic and acidic residues" evidence="18">
    <location>
        <begin position="486"/>
        <end position="498"/>
    </location>
</feature>
<dbReference type="PANTHER" id="PTHR24416">
    <property type="entry name" value="TYROSINE-PROTEIN KINASE RECEPTOR"/>
    <property type="match status" value="1"/>
</dbReference>
<comment type="similarity">
    <text evidence="17">Belongs to the protein kinase superfamily. Tyr protein kinase family. Insulin receptor subfamily.</text>
</comment>
<evidence type="ECO:0000256" key="17">
    <source>
        <dbReference type="ARBA" id="ARBA00061639"/>
    </source>
</evidence>
<dbReference type="InterPro" id="IPR001245">
    <property type="entry name" value="Ser-Thr/Tyr_kinase_cat_dom"/>
</dbReference>
<keyword evidence="10 19" id="KW-1133">Transmembrane helix</keyword>
<dbReference type="PROSITE" id="PS00239">
    <property type="entry name" value="RECEPTOR_TYR_KIN_II"/>
    <property type="match status" value="1"/>
</dbReference>
<dbReference type="GO" id="GO:0005524">
    <property type="term" value="F:ATP binding"/>
    <property type="evidence" value="ECO:0007669"/>
    <property type="project" value="UniProtKB-KW"/>
</dbReference>
<evidence type="ECO:0000256" key="11">
    <source>
        <dbReference type="ARBA" id="ARBA00023136"/>
    </source>
</evidence>
<evidence type="ECO:0000256" key="18">
    <source>
        <dbReference type="SAM" id="MobiDB-lite"/>
    </source>
</evidence>
<dbReference type="GO" id="GO:0051897">
    <property type="term" value="P:positive regulation of phosphatidylinositol 3-kinase/protein kinase B signal transduction"/>
    <property type="evidence" value="ECO:0007669"/>
    <property type="project" value="TreeGrafter"/>
</dbReference>
<dbReference type="InterPro" id="IPR000421">
    <property type="entry name" value="FA58C"/>
</dbReference>
<dbReference type="AlphaFoldDB" id="A0A8C4DV49"/>
<feature type="region of interest" description="Disordered" evidence="18">
    <location>
        <begin position="483"/>
        <end position="509"/>
    </location>
</feature>
<keyword evidence="5 19" id="KW-0812">Transmembrane</keyword>
<dbReference type="PROSITE" id="PS01285">
    <property type="entry name" value="FA58C_1"/>
    <property type="match status" value="1"/>
</dbReference>
<dbReference type="Gene3D" id="3.30.200.20">
    <property type="entry name" value="Phosphorylase Kinase, domain 1"/>
    <property type="match status" value="1"/>
</dbReference>
<evidence type="ECO:0000259" key="21">
    <source>
        <dbReference type="PROSITE" id="PS50022"/>
    </source>
</evidence>
<dbReference type="PROSITE" id="PS01286">
    <property type="entry name" value="FA58C_2"/>
    <property type="match status" value="1"/>
</dbReference>
<dbReference type="EC" id="2.7.10.1" evidence="2"/>
<evidence type="ECO:0000313" key="22">
    <source>
        <dbReference type="Ensembl" id="ENSDLAP00005009271.2"/>
    </source>
</evidence>
<proteinExistence type="inferred from homology"/>
<dbReference type="Gene3D" id="1.10.510.10">
    <property type="entry name" value="Transferase(Phosphotransferase) domain 1"/>
    <property type="match status" value="1"/>
</dbReference>
<evidence type="ECO:0000256" key="9">
    <source>
        <dbReference type="ARBA" id="ARBA00022840"/>
    </source>
</evidence>
<keyword evidence="7" id="KW-0547">Nucleotide-binding</keyword>
<feature type="compositionally biased region" description="Polar residues" evidence="18">
    <location>
        <begin position="72"/>
        <end position="81"/>
    </location>
</feature>
<evidence type="ECO:0000256" key="14">
    <source>
        <dbReference type="ARBA" id="ARBA00023170"/>
    </source>
</evidence>
<dbReference type="FunFam" id="1.10.510.10:FF:000053">
    <property type="entry name" value="Epithelial discoidin domain-containing receptor 1"/>
    <property type="match status" value="1"/>
</dbReference>
<evidence type="ECO:0000259" key="20">
    <source>
        <dbReference type="PROSITE" id="PS50011"/>
    </source>
</evidence>
<evidence type="ECO:0000256" key="7">
    <source>
        <dbReference type="ARBA" id="ARBA00022741"/>
    </source>
</evidence>
<dbReference type="GO" id="GO:0010976">
    <property type="term" value="P:positive regulation of neuron projection development"/>
    <property type="evidence" value="ECO:0007669"/>
    <property type="project" value="TreeGrafter"/>
</dbReference>
<dbReference type="GO" id="GO:0043235">
    <property type="term" value="C:receptor complex"/>
    <property type="evidence" value="ECO:0007669"/>
    <property type="project" value="TreeGrafter"/>
</dbReference>
<dbReference type="InterPro" id="IPR002011">
    <property type="entry name" value="Tyr_kinase_rcpt_2_CS"/>
</dbReference>
<evidence type="ECO:0000256" key="16">
    <source>
        <dbReference type="ARBA" id="ARBA00051243"/>
    </source>
</evidence>
<dbReference type="SUPFAM" id="SSF49785">
    <property type="entry name" value="Galactose-binding domain-like"/>
    <property type="match status" value="1"/>
</dbReference>
<dbReference type="InterPro" id="IPR008266">
    <property type="entry name" value="Tyr_kinase_AS"/>
</dbReference>
<evidence type="ECO:0000256" key="1">
    <source>
        <dbReference type="ARBA" id="ARBA00004251"/>
    </source>
</evidence>
<keyword evidence="3" id="KW-1003">Cell membrane</keyword>
<feature type="region of interest" description="Disordered" evidence="18">
    <location>
        <begin position="564"/>
        <end position="596"/>
    </location>
</feature>
<evidence type="ECO:0000256" key="13">
    <source>
        <dbReference type="ARBA" id="ARBA00023157"/>
    </source>
</evidence>
<feature type="compositionally biased region" description="Pro residues" evidence="18">
    <location>
        <begin position="573"/>
        <end position="596"/>
    </location>
</feature>
<evidence type="ECO:0000256" key="2">
    <source>
        <dbReference type="ARBA" id="ARBA00011902"/>
    </source>
</evidence>
<dbReference type="SMART" id="SM00231">
    <property type="entry name" value="FA58C"/>
    <property type="match status" value="1"/>
</dbReference>
<feature type="domain" description="Protein kinase" evidence="20">
    <location>
        <begin position="645"/>
        <end position="944"/>
    </location>
</feature>
<dbReference type="InterPro" id="IPR008979">
    <property type="entry name" value="Galactose-bd-like_sf"/>
</dbReference>
<dbReference type="Gene3D" id="2.60.120.1190">
    <property type="match status" value="1"/>
</dbReference>
<gene>
    <name evidence="22" type="primary">ddr1</name>
</gene>
<evidence type="ECO:0000256" key="19">
    <source>
        <dbReference type="SAM" id="Phobius"/>
    </source>
</evidence>
<dbReference type="PROSITE" id="PS50022">
    <property type="entry name" value="FA58C_3"/>
    <property type="match status" value="1"/>
</dbReference>
<comment type="catalytic activity">
    <reaction evidence="16">
        <text>L-tyrosyl-[protein] + ATP = O-phospho-L-tyrosyl-[protein] + ADP + H(+)</text>
        <dbReference type="Rhea" id="RHEA:10596"/>
        <dbReference type="Rhea" id="RHEA-COMP:10136"/>
        <dbReference type="Rhea" id="RHEA-COMP:20101"/>
        <dbReference type="ChEBI" id="CHEBI:15378"/>
        <dbReference type="ChEBI" id="CHEBI:30616"/>
        <dbReference type="ChEBI" id="CHEBI:46858"/>
        <dbReference type="ChEBI" id="CHEBI:61978"/>
        <dbReference type="ChEBI" id="CHEBI:456216"/>
        <dbReference type="EC" id="2.7.10.1"/>
    </reaction>
</comment>
<comment type="subcellular location">
    <subcellularLocation>
        <location evidence="1">Cell membrane</location>
        <topology evidence="1">Single-pass type I membrane protein</topology>
    </subcellularLocation>
</comment>
<keyword evidence="8" id="KW-0418">Kinase</keyword>
<evidence type="ECO:0000256" key="3">
    <source>
        <dbReference type="ARBA" id="ARBA00022475"/>
    </source>
</evidence>
<dbReference type="FunFam" id="2.60.120.260:FF:000007">
    <property type="entry name" value="Discoidin domain receptor tyrosine kinase 1"/>
    <property type="match status" value="1"/>
</dbReference>
<evidence type="ECO:0000256" key="6">
    <source>
        <dbReference type="ARBA" id="ARBA00022729"/>
    </source>
</evidence>
<protein>
    <recommendedName>
        <fullName evidence="2">receptor protein-tyrosine kinase</fullName>
        <ecNumber evidence="2">2.7.10.1</ecNumber>
    </recommendedName>
</protein>
<keyword evidence="15" id="KW-0325">Glycoprotein</keyword>
<dbReference type="InterPro" id="IPR011009">
    <property type="entry name" value="Kinase-like_dom_sf"/>
</dbReference>
<keyword evidence="12" id="KW-0829">Tyrosine-protein kinase</keyword>
<feature type="region of interest" description="Disordered" evidence="18">
    <location>
        <begin position="72"/>
        <end position="91"/>
    </location>
</feature>
<dbReference type="GO" id="GO:0005886">
    <property type="term" value="C:plasma membrane"/>
    <property type="evidence" value="ECO:0007669"/>
    <property type="project" value="UniProtKB-SubCell"/>
</dbReference>
<dbReference type="PROSITE" id="PS50011">
    <property type="entry name" value="PROTEIN_KINASE_DOM"/>
    <property type="match status" value="1"/>
</dbReference>
<feature type="domain" description="F5/8 type C" evidence="21">
    <location>
        <begin position="56"/>
        <end position="210"/>
    </location>
</feature>
<dbReference type="GO" id="GO:0005518">
    <property type="term" value="F:collagen binding"/>
    <property type="evidence" value="ECO:0007669"/>
    <property type="project" value="TreeGrafter"/>
</dbReference>
<dbReference type="PROSITE" id="PS00109">
    <property type="entry name" value="PROTEIN_KINASE_TYR"/>
    <property type="match status" value="1"/>
</dbReference>
<dbReference type="Pfam" id="PF00754">
    <property type="entry name" value="F5_F8_type_C"/>
    <property type="match status" value="1"/>
</dbReference>
<dbReference type="GeneTree" id="ENSGT00940000159733"/>
<keyword evidence="23" id="KW-1185">Reference proteome</keyword>
<evidence type="ECO:0000256" key="12">
    <source>
        <dbReference type="ARBA" id="ARBA00023137"/>
    </source>
</evidence>
<dbReference type="GO" id="GO:0038062">
    <property type="term" value="F:protein tyrosine kinase collagen receptor activity"/>
    <property type="evidence" value="ECO:0007669"/>
    <property type="project" value="TreeGrafter"/>
</dbReference>
<evidence type="ECO:0000256" key="10">
    <source>
        <dbReference type="ARBA" id="ARBA00022989"/>
    </source>
</evidence>
<keyword evidence="6" id="KW-0732">Signal</keyword>
<reference evidence="22" key="1">
    <citation type="submission" date="2025-08" db="UniProtKB">
        <authorList>
            <consortium name="Ensembl"/>
        </authorList>
    </citation>
    <scope>IDENTIFICATION</scope>
</reference>
<dbReference type="InterPro" id="IPR048525">
    <property type="entry name" value="DDR1-2_DS-like"/>
</dbReference>
<name>A0A8C4DV49_DICLA</name>
<evidence type="ECO:0000256" key="8">
    <source>
        <dbReference type="ARBA" id="ARBA00022777"/>
    </source>
</evidence>
<accession>A0A8C4DV49</accession>
<dbReference type="InterPro" id="IPR000719">
    <property type="entry name" value="Prot_kinase_dom"/>
</dbReference>
<evidence type="ECO:0000256" key="4">
    <source>
        <dbReference type="ARBA" id="ARBA00022679"/>
    </source>
</evidence>
<dbReference type="PANTHER" id="PTHR24416:SF333">
    <property type="entry name" value="EPITHELIAL DISCOIDIN DOMAIN-CONTAINING RECEPTOR 1"/>
    <property type="match status" value="1"/>
</dbReference>
<evidence type="ECO:0000256" key="15">
    <source>
        <dbReference type="ARBA" id="ARBA00023180"/>
    </source>
</evidence>
<dbReference type="CDD" id="cd00057">
    <property type="entry name" value="FA58C"/>
    <property type="match status" value="1"/>
</dbReference>
<keyword evidence="14" id="KW-0675">Receptor</keyword>
<keyword evidence="11 19" id="KW-0472">Membrane</keyword>
<dbReference type="Pfam" id="PF07714">
    <property type="entry name" value="PK_Tyr_Ser-Thr"/>
    <property type="match status" value="1"/>
</dbReference>
<sequence>MYACGHQCVSGQVTRCVAAVMASPTLRLFPVTVLTVLVALVSSSVDHEWHFNPAQCRYALGMEDGTIPDSDITASSAWSDSTEAKHGRLSTGEGDGAWCPAGAVYPSGSEYLQVDLHKLHFLALVGTQGRHADGHGQEFARSYRLRYSRDGQKWITWKDRWSQEVVSGNENTYDVVLKDLGPPIVARMVRFYPLADRVMSVCLRVELYGCVWNDGLKAYTAPVGHVMHLSGMPVYLNDSTYDGSTEQGMQFGGLGQLCDGVLGGDDFIQTKELRVWPGYDYLGWSREALGHGSVDIEFHFEKPRVFHNMQVHSNNRHTQGVRVFSKVECLFKPGILQPWSSPLTLPVPLEDLKDPSSRPISLPLGARPAQILCCKFYFADRWLLISEISFLSDPDFAANTPRAGLPVAKDDSSNTAILIGCLVGIILLLLAVIAVILWRQYWKKILGKGQGSLSSDELRVHLSVPSDNVVINNTHSYSSRYQRIHTFPDDRDHDREGEGEYQEPSALLRPRDQRDSTALLLNNPAYHLLLSDHRKGSRPLVVPGTTLAQEKSLNVPQACGLDMDMEKGFPPTQEEPPPYPGSPPYPSLSPPVSPPLPPSVPHYAEADIVSLQGVSGNNTYAVPALASSSPGADAAPLPELPRQCLIFKEKLGEGQFGEVHLCEIESPQDLPNLEFPFNVRKGRPLLVAVKILRPDASKNARNDFLKEVKILSRLKDPNIIRLLGVCVSSDPLCMVTEYMECGDLNQYLSHRVLLDKTGPSHNTPTISYPALISMASQIASGMKFLSSLNFVHRDLATRNCLVGGEKGESGEDQGGERHIKIADFGMSRNLYAGDYYRIQGRAVLPIRWMAWECILMGKFTTASDVWAFGVTLWEMLSVCQEQPYSNLTDEQVIDNAGEFFRDQGRQVYLSKPAVCPQGLYELMLSCWNRDCKLRPSFAYIHSFLTEDAMNMV</sequence>
<dbReference type="Proteomes" id="UP000694389">
    <property type="component" value="Unassembled WGS sequence"/>
</dbReference>
<feature type="transmembrane region" description="Helical" evidence="19">
    <location>
        <begin position="416"/>
        <end position="438"/>
    </location>
</feature>
<keyword evidence="9" id="KW-0067">ATP-binding</keyword>
<organism evidence="22 23">
    <name type="scientific">Dicentrarchus labrax</name>
    <name type="common">European seabass</name>
    <name type="synonym">Morone labrax</name>
    <dbReference type="NCBI Taxonomy" id="13489"/>
    <lineage>
        <taxon>Eukaryota</taxon>
        <taxon>Metazoa</taxon>
        <taxon>Chordata</taxon>
        <taxon>Craniata</taxon>
        <taxon>Vertebrata</taxon>
        <taxon>Euteleostomi</taxon>
        <taxon>Actinopterygii</taxon>
        <taxon>Neopterygii</taxon>
        <taxon>Teleostei</taxon>
        <taxon>Neoteleostei</taxon>
        <taxon>Acanthomorphata</taxon>
        <taxon>Eupercaria</taxon>
        <taxon>Moronidae</taxon>
        <taxon>Dicentrarchus</taxon>
    </lineage>
</organism>
<dbReference type="Gene3D" id="2.60.120.260">
    <property type="entry name" value="Galactose-binding domain-like"/>
    <property type="match status" value="1"/>
</dbReference>
<dbReference type="Ensembl" id="ENSDLAT00005010177.2">
    <property type="protein sequence ID" value="ENSDLAP00005009271.2"/>
    <property type="gene ID" value="ENSDLAG00005003308.2"/>
</dbReference>
<dbReference type="SUPFAM" id="SSF56112">
    <property type="entry name" value="Protein kinase-like (PK-like)"/>
    <property type="match status" value="1"/>
</dbReference>
<keyword evidence="13" id="KW-1015">Disulfide bond</keyword>
<dbReference type="InterPro" id="IPR020635">
    <property type="entry name" value="Tyr_kinase_cat_dom"/>
</dbReference>
<dbReference type="SMART" id="SM00219">
    <property type="entry name" value="TyrKc"/>
    <property type="match status" value="1"/>
</dbReference>
<reference evidence="22" key="2">
    <citation type="submission" date="2025-09" db="UniProtKB">
        <authorList>
            <consortium name="Ensembl"/>
        </authorList>
    </citation>
    <scope>IDENTIFICATION</scope>
</reference>
<dbReference type="Pfam" id="PF21114">
    <property type="entry name" value="DDR1-2_DS-like"/>
    <property type="match status" value="1"/>
</dbReference>
<keyword evidence="4" id="KW-0808">Transferase</keyword>
<evidence type="ECO:0000256" key="5">
    <source>
        <dbReference type="ARBA" id="ARBA00022692"/>
    </source>
</evidence>